<accession>X6LEX7</accession>
<dbReference type="AlphaFoldDB" id="X6LEX7"/>
<dbReference type="EMBL" id="ASPP01041895">
    <property type="protein sequence ID" value="ETO00129.1"/>
    <property type="molecule type" value="Genomic_DNA"/>
</dbReference>
<evidence type="ECO:0000256" key="1">
    <source>
        <dbReference type="SAM" id="SignalP"/>
    </source>
</evidence>
<reference evidence="2 3" key="1">
    <citation type="journal article" date="2013" name="Curr. Biol.">
        <title>The Genome of the Foraminiferan Reticulomyxa filosa.</title>
        <authorList>
            <person name="Glockner G."/>
            <person name="Hulsmann N."/>
            <person name="Schleicher M."/>
            <person name="Noegel A.A."/>
            <person name="Eichinger L."/>
            <person name="Gallinger C."/>
            <person name="Pawlowski J."/>
            <person name="Sierra R."/>
            <person name="Euteneuer U."/>
            <person name="Pillet L."/>
            <person name="Moustafa A."/>
            <person name="Platzer M."/>
            <person name="Groth M."/>
            <person name="Szafranski K."/>
            <person name="Schliwa M."/>
        </authorList>
    </citation>
    <scope>NUCLEOTIDE SEQUENCE [LARGE SCALE GENOMIC DNA]</scope>
</reference>
<dbReference type="Proteomes" id="UP000023152">
    <property type="component" value="Unassembled WGS sequence"/>
</dbReference>
<evidence type="ECO:0000313" key="3">
    <source>
        <dbReference type="Proteomes" id="UP000023152"/>
    </source>
</evidence>
<feature type="chain" id="PRO_5004974690" evidence="1">
    <location>
        <begin position="25"/>
        <end position="232"/>
    </location>
</feature>
<sequence length="232" mass="24956">MKDILLLLGFLALLLVQQMSIVSGTFNCEANKDCNVICTSANSTCNHQRINCPTSNTTKGYTCSVLCQDAYSCFGVMIEAGTGVSTLKFAALQSNVSKNAGLSIFPRLCKKKKNNNNNTEIVANGTANVEITCTDKHSCDGMNVQVTKATAVTVTVNSTTISKLDYVFSNGTLAINDTTDVSLNCLTQNACFGHSWALYRNKNVIITCDGENSCNYNGIYLTQSSNVTFQGL</sequence>
<feature type="signal peptide" evidence="1">
    <location>
        <begin position="1"/>
        <end position="24"/>
    </location>
</feature>
<comment type="caution">
    <text evidence="2">The sequence shown here is derived from an EMBL/GenBank/DDBJ whole genome shotgun (WGS) entry which is preliminary data.</text>
</comment>
<name>X6LEX7_RETFI</name>
<proteinExistence type="predicted"/>
<protein>
    <submittedName>
        <fullName evidence="2">Uncharacterized protein</fullName>
    </submittedName>
</protein>
<keyword evidence="1" id="KW-0732">Signal</keyword>
<evidence type="ECO:0000313" key="2">
    <source>
        <dbReference type="EMBL" id="ETO00129.1"/>
    </source>
</evidence>
<organism evidence="2 3">
    <name type="scientific">Reticulomyxa filosa</name>
    <dbReference type="NCBI Taxonomy" id="46433"/>
    <lineage>
        <taxon>Eukaryota</taxon>
        <taxon>Sar</taxon>
        <taxon>Rhizaria</taxon>
        <taxon>Retaria</taxon>
        <taxon>Foraminifera</taxon>
        <taxon>Monothalamids</taxon>
        <taxon>Reticulomyxidae</taxon>
        <taxon>Reticulomyxa</taxon>
    </lineage>
</organism>
<keyword evidence="3" id="KW-1185">Reference proteome</keyword>
<gene>
    <name evidence="2" type="ORF">RFI_37330</name>
</gene>